<name>A0A495QRI4_9EURY</name>
<reference evidence="1 2" key="1">
    <citation type="submission" date="2018-10" db="EMBL/GenBank/DDBJ databases">
        <title>Genomic Encyclopedia of Archaeal and Bacterial Type Strains, Phase II (KMG-II): from individual species to whole genera.</title>
        <authorList>
            <person name="Goeker M."/>
        </authorList>
    </citation>
    <scope>NUCLEOTIDE SEQUENCE [LARGE SCALE GENOMIC DNA]</scope>
    <source>
        <strain evidence="1 2">DSM 11927</strain>
    </source>
</reference>
<protein>
    <recommendedName>
        <fullName evidence="3">Small CPxCG-related zinc finger protein</fullName>
    </recommendedName>
</protein>
<dbReference type="Proteomes" id="UP000268233">
    <property type="component" value="Unassembled WGS sequence"/>
</dbReference>
<accession>A0A495QRI4</accession>
<evidence type="ECO:0008006" key="3">
    <source>
        <dbReference type="Google" id="ProtNLM"/>
    </source>
</evidence>
<dbReference type="Pfam" id="PF24444">
    <property type="entry name" value="DUF7563"/>
    <property type="match status" value="1"/>
</dbReference>
<gene>
    <name evidence="1" type="ORF">BDK61_4607</name>
</gene>
<dbReference type="EMBL" id="RBWW01000003">
    <property type="protein sequence ID" value="RKS75981.1"/>
    <property type="molecule type" value="Genomic_DNA"/>
</dbReference>
<keyword evidence="2" id="KW-1185">Reference proteome</keyword>
<dbReference type="InterPro" id="IPR055985">
    <property type="entry name" value="DUF7563"/>
</dbReference>
<proteinExistence type="predicted"/>
<comment type="caution">
    <text evidence="1">The sequence shown here is derived from an EMBL/GenBank/DDBJ whole genome shotgun (WGS) entry which is preliminary data.</text>
</comment>
<evidence type="ECO:0000313" key="2">
    <source>
        <dbReference type="Proteomes" id="UP000268233"/>
    </source>
</evidence>
<evidence type="ECO:0000313" key="1">
    <source>
        <dbReference type="EMBL" id="RKS75981.1"/>
    </source>
</evidence>
<dbReference type="AlphaFoldDB" id="A0A495QRI4"/>
<sequence length="42" mass="4562">MDSIEPQRVFSDTKGEVYACPNCSANAGIGEATQERRVSQSE</sequence>
<organism evidence="1 2">
    <name type="scientific">Haloarcula quadrata</name>
    <dbReference type="NCBI Taxonomy" id="182779"/>
    <lineage>
        <taxon>Archaea</taxon>
        <taxon>Methanobacteriati</taxon>
        <taxon>Methanobacteriota</taxon>
        <taxon>Stenosarchaea group</taxon>
        <taxon>Halobacteria</taxon>
        <taxon>Halobacteriales</taxon>
        <taxon>Haloarculaceae</taxon>
        <taxon>Haloarcula</taxon>
    </lineage>
</organism>